<reference evidence="2 3" key="1">
    <citation type="submission" date="2018-03" db="EMBL/GenBank/DDBJ databases">
        <title>Genomic Encyclopedia of Archaeal and Bacterial Type Strains, Phase II (KMG-II): from individual species to whole genera.</title>
        <authorList>
            <person name="Goeker M."/>
        </authorList>
    </citation>
    <scope>NUCLEOTIDE SEQUENCE [LARGE SCALE GENOMIC DNA]</scope>
    <source>
        <strain evidence="2 3">RHA1</strain>
    </source>
</reference>
<protein>
    <submittedName>
        <fullName evidence="2">Carbonic anhydrase</fullName>
    </submittedName>
</protein>
<accession>A0ABX5EJF4</accession>
<name>A0ABX5EJF4_9BACL</name>
<dbReference type="PANTHER" id="PTHR43175:SF1">
    <property type="entry name" value="CARBONIC ANHYDRASE-LIKE PROTEIN YBCF-RELATED"/>
    <property type="match status" value="1"/>
</dbReference>
<dbReference type="Proteomes" id="UP000238836">
    <property type="component" value="Unassembled WGS sequence"/>
</dbReference>
<dbReference type="RefSeq" id="WP_245888403.1">
    <property type="nucleotide sequence ID" value="NZ_PVTZ01000022.1"/>
</dbReference>
<evidence type="ECO:0000313" key="3">
    <source>
        <dbReference type="Proteomes" id="UP000238836"/>
    </source>
</evidence>
<evidence type="ECO:0000256" key="1">
    <source>
        <dbReference type="ARBA" id="ARBA00006217"/>
    </source>
</evidence>
<dbReference type="InterPro" id="IPR001765">
    <property type="entry name" value="Carbonic_anhydrase"/>
</dbReference>
<evidence type="ECO:0000313" key="2">
    <source>
        <dbReference type="EMBL" id="PRZ11783.1"/>
    </source>
</evidence>
<dbReference type="InterPro" id="IPR036874">
    <property type="entry name" value="Carbonic_anhydrase_sf"/>
</dbReference>
<dbReference type="Gene3D" id="3.40.1050.10">
    <property type="entry name" value="Carbonic anhydrase"/>
    <property type="match status" value="1"/>
</dbReference>
<proteinExistence type="inferred from homology"/>
<comment type="caution">
    <text evidence="2">The sequence shown here is derived from an EMBL/GenBank/DDBJ whole genome shotgun (WGS) entry which is preliminary data.</text>
</comment>
<keyword evidence="3" id="KW-1185">Reference proteome</keyword>
<sequence length="174" mass="19662">MSVDKIFKKQLTENQSEIIDSLNQKKVLFIIGMEEPLEQWLYSATHLPAEQMLVLVCHGPLISEPYDSLMRSVIIAVHQENVEEIFVIGATDTDESQLNKMDLIYLAKNRKGDLSELKENDIFQWLKGSETVIDSIKQSVDMIRRHPLKPSGVKVYGLSVDTVSGKLSSVVESE</sequence>
<comment type="similarity">
    <text evidence="1">Belongs to the beta-class carbonic anhydrase family.</text>
</comment>
<gene>
    <name evidence="2" type="ORF">CLV36_1223</name>
</gene>
<dbReference type="SUPFAM" id="SSF53056">
    <property type="entry name" value="beta-carbonic anhydrase, cab"/>
    <property type="match status" value="1"/>
</dbReference>
<dbReference type="EMBL" id="PVTZ01000022">
    <property type="protein sequence ID" value="PRZ11783.1"/>
    <property type="molecule type" value="Genomic_DNA"/>
</dbReference>
<dbReference type="PANTHER" id="PTHR43175">
    <property type="entry name" value="CARBONIC ANHYDRASE"/>
    <property type="match status" value="1"/>
</dbReference>
<organism evidence="2 3">
    <name type="scientific">Laceyella sediminis</name>
    <dbReference type="NCBI Taxonomy" id="573074"/>
    <lineage>
        <taxon>Bacteria</taxon>
        <taxon>Bacillati</taxon>
        <taxon>Bacillota</taxon>
        <taxon>Bacilli</taxon>
        <taxon>Bacillales</taxon>
        <taxon>Thermoactinomycetaceae</taxon>
        <taxon>Laceyella</taxon>
    </lineage>
</organism>